<name>A0AC61SD48_9EURY</name>
<comment type="caution">
    <text evidence="1">The sequence shown here is derived from an EMBL/GenBank/DDBJ whole genome shotgun (WGS) entry which is preliminary data.</text>
</comment>
<reference evidence="1" key="1">
    <citation type="submission" date="2018-09" db="EMBL/GenBank/DDBJ databases">
        <title>A genomic encyclopedia of anaerobic methanotrophic archaea.</title>
        <authorList>
            <person name="Skennerton C.T."/>
            <person name="Chadwick G.L."/>
            <person name="Laso-Perez R."/>
            <person name="Leu A.O."/>
            <person name="Speth D.R."/>
            <person name="Yu H."/>
            <person name="Morgan-Lang C."/>
            <person name="Hatzenpichler R."/>
            <person name="Goudeau D."/>
            <person name="Malmstrom R."/>
            <person name="Woyke T."/>
            <person name="Hallam S."/>
            <person name="Tyson G.W."/>
            <person name="Wegener G."/>
            <person name="Boetius A."/>
            <person name="Orphan V.J."/>
        </authorList>
    </citation>
    <scope>NUCLEOTIDE SEQUENCE</scope>
    <source>
        <strain evidence="1">CONS3730D10UFb2</strain>
    </source>
</reference>
<evidence type="ECO:0000313" key="2">
    <source>
        <dbReference type="Proteomes" id="UP000315423"/>
    </source>
</evidence>
<dbReference type="EMBL" id="QYBA01000008">
    <property type="protein sequence ID" value="TKY92496.1"/>
    <property type="molecule type" value="Genomic_DNA"/>
</dbReference>
<protein>
    <submittedName>
        <fullName evidence="1">Protein-L-isoaspartate(D-aspartate) O-methyltransferase</fullName>
        <ecNumber evidence="1">2.1.1.77</ecNumber>
    </submittedName>
</protein>
<keyword evidence="1" id="KW-0489">Methyltransferase</keyword>
<accession>A0AC61SD48</accession>
<gene>
    <name evidence="1" type="ORF">C5S46_00320</name>
</gene>
<dbReference type="EC" id="2.1.1.77" evidence="1"/>
<proteinExistence type="predicted"/>
<sequence>MDFKDQRTRLIRNLKSRNEEISNRVIDAMELVPRHLFVPENERINAYVDRPLSIGSGQTISAPHMVAIMCSLLDLRPGHRVLEVGCGMGYHAAVMSQLVRPGGHVYAVERIKILGESAKKNLLESGYEDVTVMIEDGSQGLPQQAPFDRISVACTAPEIPDILIEQLTQGGKMVIPVGQYMQELYLVTRSNGITKEKKGGVIFVPLIGKYGF</sequence>
<evidence type="ECO:0000313" key="1">
    <source>
        <dbReference type="EMBL" id="TKY92496.1"/>
    </source>
</evidence>
<keyword evidence="1" id="KW-0808">Transferase</keyword>
<dbReference type="Proteomes" id="UP000315423">
    <property type="component" value="Unassembled WGS sequence"/>
</dbReference>
<organism evidence="1 2">
    <name type="scientific">Candidatus Methanomarinus sp</name>
    <dbReference type="NCBI Taxonomy" id="3386244"/>
    <lineage>
        <taxon>Archaea</taxon>
        <taxon>Methanobacteriati</taxon>
        <taxon>Methanobacteriota</taxon>
        <taxon>Stenosarchaea group</taxon>
        <taxon>Methanomicrobia</taxon>
        <taxon>Methanosarcinales</taxon>
        <taxon>ANME-2 cluster</taxon>
        <taxon>Candidatus Methanocomedenaceae</taxon>
        <taxon>Candidatus Methanomarinus</taxon>
    </lineage>
</organism>